<evidence type="ECO:0000259" key="4">
    <source>
        <dbReference type="PROSITE" id="PS00022"/>
    </source>
</evidence>
<dbReference type="Gene3D" id="2.60.120.260">
    <property type="entry name" value="Galactose-binding domain-like"/>
    <property type="match status" value="1"/>
</dbReference>
<dbReference type="FunFam" id="2.10.25.10:FF:000026">
    <property type="entry name" value="Teneurin transmembrane protein 2"/>
    <property type="match status" value="1"/>
</dbReference>
<dbReference type="Pfam" id="PF23106">
    <property type="entry name" value="EGF_Teneurin"/>
    <property type="match status" value="1"/>
</dbReference>
<protein>
    <recommendedName>
        <fullName evidence="4 5">EGF-like domain-containing protein</fullName>
    </recommendedName>
</protein>
<name>A0A8X6X5J0_9ARAC</name>
<dbReference type="PANTHER" id="PTHR11219">
    <property type="entry name" value="TENEURIN AND N-ACETYLGLUCOSAMINE-1-PHOSPHODIESTER ALPHA-N-ACETYLGLUCOSAMINIDASE"/>
    <property type="match status" value="1"/>
</dbReference>
<dbReference type="InterPro" id="IPR057629">
    <property type="entry name" value="Teneurin1-4_GBD"/>
</dbReference>
<dbReference type="Pfam" id="PF23093">
    <property type="entry name" value="GBD_Tenm3"/>
    <property type="match status" value="1"/>
</dbReference>
<dbReference type="CDD" id="cd00054">
    <property type="entry name" value="EGF_CA"/>
    <property type="match status" value="1"/>
</dbReference>
<dbReference type="Proteomes" id="UP000886998">
    <property type="component" value="Unassembled WGS sequence"/>
</dbReference>
<organism evidence="6 7">
    <name type="scientific">Trichonephila inaurata madagascariensis</name>
    <dbReference type="NCBI Taxonomy" id="2747483"/>
    <lineage>
        <taxon>Eukaryota</taxon>
        <taxon>Metazoa</taxon>
        <taxon>Ecdysozoa</taxon>
        <taxon>Arthropoda</taxon>
        <taxon>Chelicerata</taxon>
        <taxon>Arachnida</taxon>
        <taxon>Araneae</taxon>
        <taxon>Araneomorphae</taxon>
        <taxon>Entelegynae</taxon>
        <taxon>Araneoidea</taxon>
        <taxon>Nephilidae</taxon>
        <taxon>Trichonephila</taxon>
        <taxon>Trichonephila inaurata</taxon>
    </lineage>
</organism>
<feature type="domain" description="EGF-like" evidence="4 5">
    <location>
        <begin position="198"/>
        <end position="209"/>
    </location>
</feature>
<dbReference type="AlphaFoldDB" id="A0A8X6X5J0"/>
<evidence type="ECO:0000313" key="6">
    <source>
        <dbReference type="EMBL" id="GFY47393.1"/>
    </source>
</evidence>
<reference evidence="6" key="1">
    <citation type="submission" date="2020-08" db="EMBL/GenBank/DDBJ databases">
        <title>Multicomponent nature underlies the extraordinary mechanical properties of spider dragline silk.</title>
        <authorList>
            <person name="Kono N."/>
            <person name="Nakamura H."/>
            <person name="Mori M."/>
            <person name="Yoshida Y."/>
            <person name="Ohtoshi R."/>
            <person name="Malay A.D."/>
            <person name="Moran D.A.P."/>
            <person name="Tomita M."/>
            <person name="Numata K."/>
            <person name="Arakawa K."/>
        </authorList>
    </citation>
    <scope>NUCLEOTIDE SEQUENCE</scope>
</reference>
<dbReference type="PROSITE" id="PS01186">
    <property type="entry name" value="EGF_2"/>
    <property type="match status" value="1"/>
</dbReference>
<evidence type="ECO:0000313" key="7">
    <source>
        <dbReference type="Proteomes" id="UP000886998"/>
    </source>
</evidence>
<dbReference type="PANTHER" id="PTHR11219:SF69">
    <property type="entry name" value="TENEURIN-A"/>
    <property type="match status" value="1"/>
</dbReference>
<dbReference type="OrthoDB" id="6433498at2759"/>
<evidence type="ECO:0000256" key="3">
    <source>
        <dbReference type="ARBA" id="ARBA00023157"/>
    </source>
</evidence>
<accession>A0A8X6X5J0</accession>
<evidence type="ECO:0000256" key="2">
    <source>
        <dbReference type="ARBA" id="ARBA00022737"/>
    </source>
</evidence>
<evidence type="ECO:0000256" key="1">
    <source>
        <dbReference type="ARBA" id="ARBA00022536"/>
    </source>
</evidence>
<comment type="caution">
    <text evidence="6">The sequence shown here is derived from an EMBL/GenBank/DDBJ whole genome shotgun (WGS) entry which is preliminary data.</text>
</comment>
<dbReference type="InterPro" id="IPR000742">
    <property type="entry name" value="EGF"/>
</dbReference>
<gene>
    <name evidence="6" type="primary">TENM3</name>
    <name evidence="6" type="ORF">TNIN_79641</name>
</gene>
<dbReference type="EMBL" id="BMAV01005934">
    <property type="protein sequence ID" value="GFY47393.1"/>
    <property type="molecule type" value="Genomic_DNA"/>
</dbReference>
<dbReference type="GO" id="GO:0008045">
    <property type="term" value="P:motor neuron axon guidance"/>
    <property type="evidence" value="ECO:0007669"/>
    <property type="project" value="TreeGrafter"/>
</dbReference>
<sequence length="218" mass="24590">MEKTATTSMATSESTKPCIVVEERGTADSFTGTTASTPSRISVAVSPSQRVCFLSPTEVSYYKRIELGRLLTRHLTSHESWNLLFLHADASFVRFNFSVPHNARMALLARRNEPPSITAYDIMEVIADHHRLYRRTTAMQLEEINFLHYLEAGTWYLTLINDDNKSIYVVFTPNITREIPLTCPNACHDHGNCHLGKCHCFPGYIGPDCADSKYLTLS</sequence>
<keyword evidence="2" id="KW-0677">Repeat</keyword>
<evidence type="ECO:0000259" key="5">
    <source>
        <dbReference type="PROSITE" id="PS01186"/>
    </source>
</evidence>
<dbReference type="PROSITE" id="PS00022">
    <property type="entry name" value="EGF_1"/>
    <property type="match status" value="1"/>
</dbReference>
<keyword evidence="7" id="KW-1185">Reference proteome</keyword>
<proteinExistence type="predicted"/>
<keyword evidence="1" id="KW-0245">EGF-like domain</keyword>
<keyword evidence="3" id="KW-1015">Disulfide bond</keyword>
<dbReference type="InterPro" id="IPR051216">
    <property type="entry name" value="Teneurin"/>
</dbReference>